<dbReference type="InterPro" id="IPR016024">
    <property type="entry name" value="ARM-type_fold"/>
</dbReference>
<dbReference type="GO" id="GO:0031267">
    <property type="term" value="F:small GTPase binding"/>
    <property type="evidence" value="ECO:0007669"/>
    <property type="project" value="InterPro"/>
</dbReference>
<dbReference type="InterPro" id="IPR013713">
    <property type="entry name" value="XPO2_central"/>
</dbReference>
<feature type="domain" description="Importin N-terminal" evidence="8">
    <location>
        <begin position="25"/>
        <end position="99"/>
    </location>
</feature>
<dbReference type="Gene3D" id="1.25.10.10">
    <property type="entry name" value="Leucine-rich Repeat Variant"/>
    <property type="match status" value="1"/>
</dbReference>
<evidence type="ECO:0000256" key="6">
    <source>
        <dbReference type="ARBA" id="ARBA00022927"/>
    </source>
</evidence>
<dbReference type="GO" id="GO:0061015">
    <property type="term" value="P:snRNA import into nucleus"/>
    <property type="evidence" value="ECO:0007669"/>
    <property type="project" value="EnsemblFungi"/>
</dbReference>
<dbReference type="InterPro" id="IPR005043">
    <property type="entry name" value="XPO2_C"/>
</dbReference>
<dbReference type="GO" id="GO:0006611">
    <property type="term" value="P:protein export from nucleus"/>
    <property type="evidence" value="ECO:0007669"/>
    <property type="project" value="EnsemblFungi"/>
</dbReference>
<accession>A3LWX0</accession>
<dbReference type="RefSeq" id="XP_001385735.2">
    <property type="nucleotide sequence ID" value="XM_001385698.1"/>
</dbReference>
<dbReference type="PANTHER" id="PTHR10997">
    <property type="entry name" value="IMPORTIN-7, 8, 11"/>
    <property type="match status" value="1"/>
</dbReference>
<dbReference type="GO" id="GO:0005635">
    <property type="term" value="C:nuclear envelope"/>
    <property type="evidence" value="ECO:0007669"/>
    <property type="project" value="EnsemblFungi"/>
</dbReference>
<keyword evidence="5" id="KW-0963">Cytoplasm</keyword>
<dbReference type="AlphaFoldDB" id="A3LWX0"/>
<dbReference type="FunCoup" id="A3LWX0">
    <property type="interactions" value="1229"/>
</dbReference>
<dbReference type="HOGENOM" id="CLU_009614_0_0_1"/>
<dbReference type="GO" id="GO:0032991">
    <property type="term" value="C:protein-containing complex"/>
    <property type="evidence" value="ECO:0007669"/>
    <property type="project" value="EnsemblFungi"/>
</dbReference>
<dbReference type="Pfam" id="PF08506">
    <property type="entry name" value="Cse1"/>
    <property type="match status" value="1"/>
</dbReference>
<dbReference type="GeneID" id="4840329"/>
<evidence type="ECO:0000313" key="9">
    <source>
        <dbReference type="EMBL" id="ABN67706.2"/>
    </source>
</evidence>
<evidence type="ECO:0000256" key="4">
    <source>
        <dbReference type="ARBA" id="ARBA00022448"/>
    </source>
</evidence>
<proteinExistence type="inferred from homology"/>
<sequence>MAENSLEAISKYLEQSLLPQHAKLAEGQLKSVETQPGFSINLLHVIASTNLQPSVRLAGALFFKNLVKRKWLDADGSNYLLPVEDVNKIKSEILDVMIKLPNQLQIQIGEAITLIAESDFPHNWPNLIDNLVGKLSSDDFVSNKAILLVSHSIFKKWRPLFRSDELFLEIKLVLDKFTDPFLKLFVGLDHLIETNSDNGALLNIYFENLLLLMQIYYDFNSQDIPEFFEDNMNVLMNIVHKYLKYQSTLITKEDEDEEIDILIKVKTSIIELTSLYVTRYADVFEPLIQPFMTSVWELITTYLSKQQKYDLLVVKALHFLTSVVKIPNFQSYFQSESSINEIIEKIILPNIYFREVEEEMFEDEPINFVRSDLEGSDFDSRRKSATDFLRELKELNSELLTNTVMKYVNQFLSLSTNQDWKNKDIAVYLFSSLATKGSVTNIGVTSTNVLVDVVRFFSENIANDLVNPNAHPILKVDSIKYIFTFRNQLTKEQLITTIPLLINHLSSNENPVVYTYSAITIEKLLAMTDFHQNHEPVFNKHDIQPFFTELITKLFNLILLNDSSPEKLAENEFLVKAIMRILNTAEDSLTQRLPIIDQLLKILKITAKNPSNPKFSHYVFESLGLLIKFDLNEINKFIELIIPALWDILSEDVQEFVPYTFQILAFLLENYPRSNGLPEAYKSLVKPLMAPTVWEFRGNIPGITRLLVAILEHDPSVFAVSQESLTPLLGVFQKLIASKLNDAYGFDILQSILLNIPLNALQPFLNQIGILLLTRLKNSRTDKFVKRFTLFISTLNCISLDPELNKFVNSSAINGDFVIGFIDSVQPGVFKQLYSNMILPTTSTIINLQEKKIVNLGVSQFLATESFASTYQSLAVPTIEKMTQNINSYAGIAKESGTAAGSMGGNGSIALSNAPLSDLDLDSTSFGSQFSKIASISIKPFDPVSKIKNNDYNSIKFGVISNIKKVPVTELNQLNPEATTFLKNLGL</sequence>
<dbReference type="Pfam" id="PF03810">
    <property type="entry name" value="IBN_N"/>
    <property type="match status" value="1"/>
</dbReference>
<evidence type="ECO:0000256" key="7">
    <source>
        <dbReference type="ARBA" id="ARBA00023242"/>
    </source>
</evidence>
<dbReference type="KEGG" id="pic:PICST_32617"/>
<dbReference type="InterPro" id="IPR001494">
    <property type="entry name" value="Importin-beta_N"/>
</dbReference>
<evidence type="ECO:0000256" key="1">
    <source>
        <dbReference type="ARBA" id="ARBA00004123"/>
    </source>
</evidence>
<keyword evidence="4" id="KW-0813">Transport</keyword>
<evidence type="ECO:0000259" key="8">
    <source>
        <dbReference type="PROSITE" id="PS50166"/>
    </source>
</evidence>
<dbReference type="GO" id="GO:0006606">
    <property type="term" value="P:protein import into nucleus"/>
    <property type="evidence" value="ECO:0007669"/>
    <property type="project" value="TreeGrafter"/>
</dbReference>
<dbReference type="InterPro" id="IPR011989">
    <property type="entry name" value="ARM-like"/>
</dbReference>
<reference evidence="9 10" key="1">
    <citation type="journal article" date="2007" name="Nat. Biotechnol.">
        <title>Genome sequence of the lignocellulose-bioconverting and xylose-fermenting yeast Pichia stipitis.</title>
        <authorList>
            <person name="Jeffries T.W."/>
            <person name="Grigoriev I.V."/>
            <person name="Grimwood J."/>
            <person name="Laplaza J.M."/>
            <person name="Aerts A."/>
            <person name="Salamov A."/>
            <person name="Schmutz J."/>
            <person name="Lindquist E."/>
            <person name="Dehal P."/>
            <person name="Shapiro H."/>
            <person name="Jin Y.S."/>
            <person name="Passoth V."/>
            <person name="Richardson P.M."/>
        </authorList>
    </citation>
    <scope>NUCLEOTIDE SEQUENCE [LARGE SCALE GENOMIC DNA]</scope>
    <source>
        <strain evidence="10">ATCC 58785 / CBS 6054 / NBRC 10063 / NRRL Y-11545</strain>
    </source>
</reference>
<keyword evidence="10" id="KW-1185">Reference proteome</keyword>
<evidence type="ECO:0000256" key="3">
    <source>
        <dbReference type="ARBA" id="ARBA00008669"/>
    </source>
</evidence>
<dbReference type="GO" id="GO:0046827">
    <property type="term" value="P:positive regulation of protein export from nucleus"/>
    <property type="evidence" value="ECO:0007669"/>
    <property type="project" value="EnsemblFungi"/>
</dbReference>
<evidence type="ECO:0000256" key="5">
    <source>
        <dbReference type="ARBA" id="ARBA00022490"/>
    </source>
</evidence>
<dbReference type="InParanoid" id="A3LWX0"/>
<comment type="similarity">
    <text evidence="3">Belongs to the XPO2/CSE1 family.</text>
</comment>
<dbReference type="Proteomes" id="UP000002258">
    <property type="component" value="Chromosome 6"/>
</dbReference>
<dbReference type="PROSITE" id="PS50166">
    <property type="entry name" value="IMPORTIN_B_NT"/>
    <property type="match status" value="1"/>
</dbReference>
<dbReference type="GO" id="GO:0005829">
    <property type="term" value="C:cytosol"/>
    <property type="evidence" value="ECO:0007669"/>
    <property type="project" value="TreeGrafter"/>
</dbReference>
<dbReference type="EMBL" id="CP000500">
    <property type="protein sequence ID" value="ABN67706.2"/>
    <property type="molecule type" value="Genomic_DNA"/>
</dbReference>
<evidence type="ECO:0000256" key="2">
    <source>
        <dbReference type="ARBA" id="ARBA00004496"/>
    </source>
</evidence>
<dbReference type="Pfam" id="PF03378">
    <property type="entry name" value="CAS_CSE1"/>
    <property type="match status" value="1"/>
</dbReference>
<dbReference type="eggNOG" id="KOG1992">
    <property type="taxonomic scope" value="Eukaryota"/>
</dbReference>
<dbReference type="GO" id="GO:0005049">
    <property type="term" value="F:nuclear export signal receptor activity"/>
    <property type="evidence" value="ECO:0007669"/>
    <property type="project" value="EnsemblFungi"/>
</dbReference>
<name>A3LWX0_PICST</name>
<dbReference type="OrthoDB" id="3268246at2759"/>
<dbReference type="SMART" id="SM00913">
    <property type="entry name" value="IBN_N"/>
    <property type="match status" value="1"/>
</dbReference>
<organism evidence="9 10">
    <name type="scientific">Scheffersomyces stipitis (strain ATCC 58785 / CBS 6054 / NBRC 10063 / NRRL Y-11545)</name>
    <name type="common">Yeast</name>
    <name type="synonym">Pichia stipitis</name>
    <dbReference type="NCBI Taxonomy" id="322104"/>
    <lineage>
        <taxon>Eukaryota</taxon>
        <taxon>Fungi</taxon>
        <taxon>Dikarya</taxon>
        <taxon>Ascomycota</taxon>
        <taxon>Saccharomycotina</taxon>
        <taxon>Pichiomycetes</taxon>
        <taxon>Debaryomycetaceae</taxon>
        <taxon>Scheffersomyces</taxon>
    </lineage>
</organism>
<dbReference type="GO" id="GO:0034399">
    <property type="term" value="C:nuclear periphery"/>
    <property type="evidence" value="ECO:0007669"/>
    <property type="project" value="EnsemblFungi"/>
</dbReference>
<keyword evidence="6" id="KW-0653">Protein transport</keyword>
<comment type="subcellular location">
    <subcellularLocation>
        <location evidence="2">Cytoplasm</location>
    </subcellularLocation>
    <subcellularLocation>
        <location evidence="1">Nucleus</location>
    </subcellularLocation>
</comment>
<evidence type="ECO:0000313" key="10">
    <source>
        <dbReference type="Proteomes" id="UP000002258"/>
    </source>
</evidence>
<dbReference type="PANTHER" id="PTHR10997:SF8">
    <property type="entry name" value="EXPORTIN-2"/>
    <property type="match status" value="1"/>
</dbReference>
<dbReference type="OMA" id="AENEFLM"/>
<dbReference type="STRING" id="322104.A3LWX0"/>
<dbReference type="SUPFAM" id="SSF48371">
    <property type="entry name" value="ARM repeat"/>
    <property type="match status" value="1"/>
</dbReference>
<protein>
    <submittedName>
        <fullName evidence="9">CAS specific exportin for Srp1p required for accurate mitotic chromosome segregation</fullName>
    </submittedName>
</protein>
<gene>
    <name evidence="9" type="primary">CSE1</name>
    <name evidence="9" type="ORF">PICST_32617</name>
</gene>
<keyword evidence="7" id="KW-0539">Nucleus</keyword>